<proteinExistence type="predicted"/>
<evidence type="ECO:0008006" key="3">
    <source>
        <dbReference type="Google" id="ProtNLM"/>
    </source>
</evidence>
<accession>A0A024E9C6</accession>
<reference evidence="1 2" key="1">
    <citation type="journal article" date="2012" name="J. Bacteriol.">
        <title>Genome sequence of cold-adapted Pseudomonas mandelii strain JR-1.</title>
        <authorList>
            <person name="Jang S.H."/>
            <person name="Kim J."/>
            <person name="Kim J."/>
            <person name="Hong S."/>
            <person name="Lee C."/>
        </authorList>
    </citation>
    <scope>NUCLEOTIDE SEQUENCE [LARGE SCALE GENOMIC DNA]</scope>
    <source>
        <strain evidence="1 2">JR-1</strain>
    </source>
</reference>
<dbReference type="EMBL" id="CP005960">
    <property type="protein sequence ID" value="AHZ69402.1"/>
    <property type="molecule type" value="Genomic_DNA"/>
</dbReference>
<sequence length="206" mass="22719">MSGIQSTSVGYISRHGDYGLRNSQALSGVSHLWQDFFAQALAEQSTDVVPACGTFPPVDLESPVEPTVGSELLAHIVSQRECDVKETEVKPPEPLFLPIAEFEMDLADKPFPPFPAEEIVAQQKQQDFESGWVRPIVLTAGQPAPEAGAAPQPRPLHLPIAEFELDLLDKPFPPFSPEELVEQQKHFDFDTGWARPIVLQNLRIAA</sequence>
<dbReference type="AlphaFoldDB" id="A0A024E9C6"/>
<name>A0A024E9C6_9PSED</name>
<evidence type="ECO:0000313" key="2">
    <source>
        <dbReference type="Proteomes" id="UP000026913"/>
    </source>
</evidence>
<organism evidence="1 2">
    <name type="scientific">Pseudomonas mandelii JR-1</name>
    <dbReference type="NCBI Taxonomy" id="1147786"/>
    <lineage>
        <taxon>Bacteria</taxon>
        <taxon>Pseudomonadati</taxon>
        <taxon>Pseudomonadota</taxon>
        <taxon>Gammaproteobacteria</taxon>
        <taxon>Pseudomonadales</taxon>
        <taxon>Pseudomonadaceae</taxon>
        <taxon>Pseudomonas</taxon>
    </lineage>
</organism>
<dbReference type="Proteomes" id="UP000026913">
    <property type="component" value="Chromosome"/>
</dbReference>
<evidence type="ECO:0000313" key="1">
    <source>
        <dbReference type="EMBL" id="AHZ69402.1"/>
    </source>
</evidence>
<dbReference type="OrthoDB" id="7002825at2"/>
<gene>
    <name evidence="1" type="ORF">OU5_2323</name>
</gene>
<protein>
    <recommendedName>
        <fullName evidence="3">Energy transducer TonB</fullName>
    </recommendedName>
</protein>
<dbReference type="HOGENOM" id="CLU_115395_0_0_6"/>
<dbReference type="RefSeq" id="WP_010462880.1">
    <property type="nucleotide sequence ID" value="NZ_CP005960.1"/>
</dbReference>
<dbReference type="KEGG" id="pman:OU5_2323"/>